<comment type="caution">
    <text evidence="5">The sequence shown here is derived from an EMBL/GenBank/DDBJ whole genome shotgun (WGS) entry which is preliminary data.</text>
</comment>
<feature type="domain" description="SH3" evidence="4">
    <location>
        <begin position="574"/>
        <end position="633"/>
    </location>
</feature>
<dbReference type="InterPro" id="IPR036028">
    <property type="entry name" value="SH3-like_dom_sf"/>
</dbReference>
<organism evidence="5 6">
    <name type="scientific">Lucilia cuprina</name>
    <name type="common">Green bottle fly</name>
    <name type="synonym">Australian sheep blowfly</name>
    <dbReference type="NCBI Taxonomy" id="7375"/>
    <lineage>
        <taxon>Eukaryota</taxon>
        <taxon>Metazoa</taxon>
        <taxon>Ecdysozoa</taxon>
        <taxon>Arthropoda</taxon>
        <taxon>Hexapoda</taxon>
        <taxon>Insecta</taxon>
        <taxon>Pterygota</taxon>
        <taxon>Neoptera</taxon>
        <taxon>Endopterygota</taxon>
        <taxon>Diptera</taxon>
        <taxon>Brachycera</taxon>
        <taxon>Muscomorpha</taxon>
        <taxon>Oestroidea</taxon>
        <taxon>Calliphoridae</taxon>
        <taxon>Luciliinae</taxon>
        <taxon>Lucilia</taxon>
    </lineage>
</organism>
<evidence type="ECO:0000313" key="5">
    <source>
        <dbReference type="EMBL" id="KNC24328.1"/>
    </source>
</evidence>
<dbReference type="AlphaFoldDB" id="A0A0L0BWC6"/>
<feature type="compositionally biased region" description="Pro residues" evidence="3">
    <location>
        <begin position="421"/>
        <end position="436"/>
    </location>
</feature>
<gene>
    <name evidence="5" type="ORF">FF38_04609</name>
</gene>
<evidence type="ECO:0000256" key="2">
    <source>
        <dbReference type="PROSITE-ProRule" id="PRU00192"/>
    </source>
</evidence>
<feature type="compositionally biased region" description="Low complexity" evidence="3">
    <location>
        <begin position="547"/>
        <end position="571"/>
    </location>
</feature>
<dbReference type="Gene3D" id="2.30.30.40">
    <property type="entry name" value="SH3 Domains"/>
    <property type="match status" value="2"/>
</dbReference>
<feature type="region of interest" description="Disordered" evidence="3">
    <location>
        <begin position="413"/>
        <end position="443"/>
    </location>
</feature>
<feature type="compositionally biased region" description="Low complexity" evidence="3">
    <location>
        <begin position="276"/>
        <end position="290"/>
    </location>
</feature>
<proteinExistence type="predicted"/>
<dbReference type="OMA" id="EMRIPTR"/>
<evidence type="ECO:0000313" key="6">
    <source>
        <dbReference type="Proteomes" id="UP000037069"/>
    </source>
</evidence>
<dbReference type="PRINTS" id="PR00499">
    <property type="entry name" value="P67PHOX"/>
</dbReference>
<dbReference type="InterPro" id="IPR050384">
    <property type="entry name" value="Endophilin_SH3RF"/>
</dbReference>
<dbReference type="OrthoDB" id="27823at2759"/>
<accession>A0A0L0BWC6</accession>
<keyword evidence="1 2" id="KW-0728">SH3 domain</keyword>
<feature type="domain" description="SH3" evidence="4">
    <location>
        <begin position="481"/>
        <end position="541"/>
    </location>
</feature>
<keyword evidence="6" id="KW-1185">Reference proteome</keyword>
<dbReference type="CDD" id="cd00174">
    <property type="entry name" value="SH3"/>
    <property type="match status" value="1"/>
</dbReference>
<dbReference type="InterPro" id="IPR001452">
    <property type="entry name" value="SH3_domain"/>
</dbReference>
<dbReference type="PANTHER" id="PTHR14167:SF116">
    <property type="entry name" value="CAP, ISOFORM AC"/>
    <property type="match status" value="1"/>
</dbReference>
<sequence>MTLPTRPAPAPPGSRAQNAAANANASLEQLRLQLQQQQQLQRQQQNVTVPKLTIKLPPPPKQPLATNVYNGGSGGSINNNTGSITRKFPQARYAPATNWDDSPFDILAGNSTGFGGGMATKSQTQATTNGNYKKQPPPRPPPPKVQPKKGAAPTPPTQQSTNILTNIFHLKKKSSKAPTPNNSASRIYGSATYGTTTSTTGTSKSNTTSLQTNGFSHTSSLTTDWNSAWNTTASSTMQTTHQTAATTEAQLISFDSPPSSPTFTQKSNSDCLSVDSFSSDSNFSSPNNGSVSQPESGFEDDFSASAGRSRPATTSPLDPWEALDAFGHSEATAATTTQPRYGSIGTAPVRNLSTINTRLQNNGDNPLCNGKSLLPPAPTLNMPTIIKPKISQKPKAPKPPLLAKPSAFGSSSLYSDNLITPPSPPMPQCAPPPPPQTTTSSSFAVSSSTAKPTYSILDVITGKVDAIHLSSGMDDYNSEPLEPPHGIALYDFDSTEEGDLCFRENEKIYLIEKVSEEWYKGRTRSGCEGIFPINYIEIKVPLNSKSTISSENSTQSSSPSTTPTYQQVTPTANSSNLKVRSLYNFPAEVEGDLELKENDLVTILYRINEDWLFGEANGRQGQFPANFLEYVPTNVPMP</sequence>
<evidence type="ECO:0000259" key="4">
    <source>
        <dbReference type="PROSITE" id="PS50002"/>
    </source>
</evidence>
<feature type="region of interest" description="Disordered" evidence="3">
    <location>
        <begin position="547"/>
        <end position="572"/>
    </location>
</feature>
<name>A0A0L0BWC6_LUCCU</name>
<dbReference type="SMART" id="SM00326">
    <property type="entry name" value="SH3"/>
    <property type="match status" value="2"/>
</dbReference>
<feature type="compositionally biased region" description="Polar residues" evidence="3">
    <location>
        <begin position="210"/>
        <end position="220"/>
    </location>
</feature>
<evidence type="ECO:0000256" key="3">
    <source>
        <dbReference type="SAM" id="MobiDB-lite"/>
    </source>
</evidence>
<feature type="region of interest" description="Disordered" evidence="3">
    <location>
        <begin position="115"/>
        <end position="220"/>
    </location>
</feature>
<dbReference type="PROSITE" id="PS50002">
    <property type="entry name" value="SH3"/>
    <property type="match status" value="2"/>
</dbReference>
<protein>
    <recommendedName>
        <fullName evidence="4">SH3 domain-containing protein</fullName>
    </recommendedName>
</protein>
<feature type="compositionally biased region" description="Pro residues" evidence="3">
    <location>
        <begin position="1"/>
        <end position="12"/>
    </location>
</feature>
<feature type="region of interest" description="Disordered" evidence="3">
    <location>
        <begin position="52"/>
        <end position="73"/>
    </location>
</feature>
<feature type="compositionally biased region" description="Polar residues" evidence="3">
    <location>
        <begin position="176"/>
        <end position="185"/>
    </location>
</feature>
<evidence type="ECO:0000256" key="1">
    <source>
        <dbReference type="ARBA" id="ARBA00022443"/>
    </source>
</evidence>
<dbReference type="STRING" id="7375.A0A0L0BWC6"/>
<dbReference type="SUPFAM" id="SSF50044">
    <property type="entry name" value="SH3-domain"/>
    <property type="match status" value="2"/>
</dbReference>
<feature type="region of interest" description="Disordered" evidence="3">
    <location>
        <begin position="276"/>
        <end position="320"/>
    </location>
</feature>
<feature type="region of interest" description="Disordered" evidence="3">
    <location>
        <begin position="1"/>
        <end position="23"/>
    </location>
</feature>
<feature type="compositionally biased region" description="Polar residues" evidence="3">
    <location>
        <begin position="120"/>
        <end position="132"/>
    </location>
</feature>
<reference evidence="5 6" key="1">
    <citation type="journal article" date="2015" name="Nat. Commun.">
        <title>Lucilia cuprina genome unlocks parasitic fly biology to underpin future interventions.</title>
        <authorList>
            <person name="Anstead C.A."/>
            <person name="Korhonen P.K."/>
            <person name="Young N.D."/>
            <person name="Hall R.S."/>
            <person name="Jex A.R."/>
            <person name="Murali S.C."/>
            <person name="Hughes D.S."/>
            <person name="Lee S.F."/>
            <person name="Perry T."/>
            <person name="Stroehlein A.J."/>
            <person name="Ansell B.R."/>
            <person name="Breugelmans B."/>
            <person name="Hofmann A."/>
            <person name="Qu J."/>
            <person name="Dugan S."/>
            <person name="Lee S.L."/>
            <person name="Chao H."/>
            <person name="Dinh H."/>
            <person name="Han Y."/>
            <person name="Doddapaneni H.V."/>
            <person name="Worley K.C."/>
            <person name="Muzny D.M."/>
            <person name="Ioannidis P."/>
            <person name="Waterhouse R.M."/>
            <person name="Zdobnov E.M."/>
            <person name="James P.J."/>
            <person name="Bagnall N.H."/>
            <person name="Kotze A.C."/>
            <person name="Gibbs R.A."/>
            <person name="Richards S."/>
            <person name="Batterham P."/>
            <person name="Gasser R.B."/>
        </authorList>
    </citation>
    <scope>NUCLEOTIDE SEQUENCE [LARGE SCALE GENOMIC DNA]</scope>
    <source>
        <strain evidence="5 6">LS</strain>
        <tissue evidence="5">Full body</tissue>
    </source>
</reference>
<dbReference type="Proteomes" id="UP000037069">
    <property type="component" value="Unassembled WGS sequence"/>
</dbReference>
<dbReference type="Pfam" id="PF00018">
    <property type="entry name" value="SH3_1"/>
    <property type="match status" value="2"/>
</dbReference>
<dbReference type="PANTHER" id="PTHR14167">
    <property type="entry name" value="SH3 DOMAIN-CONTAINING"/>
    <property type="match status" value="1"/>
</dbReference>
<feature type="compositionally biased region" description="Low complexity" evidence="3">
    <location>
        <begin position="189"/>
        <end position="209"/>
    </location>
</feature>
<feature type="compositionally biased region" description="Pro residues" evidence="3">
    <location>
        <begin position="135"/>
        <end position="145"/>
    </location>
</feature>
<dbReference type="EMBL" id="JRES01001243">
    <property type="protein sequence ID" value="KNC24328.1"/>
    <property type="molecule type" value="Genomic_DNA"/>
</dbReference>